<proteinExistence type="predicted"/>
<dbReference type="EMBL" id="BMDZ01000074">
    <property type="protein sequence ID" value="GGB57928.1"/>
    <property type="molecule type" value="Genomic_DNA"/>
</dbReference>
<gene>
    <name evidence="1" type="ORF">GCM10011505_43520</name>
</gene>
<dbReference type="RefSeq" id="WP_188581874.1">
    <property type="nucleotide sequence ID" value="NZ_BMDZ01000074.1"/>
</dbReference>
<evidence type="ECO:0008006" key="3">
    <source>
        <dbReference type="Google" id="ProtNLM"/>
    </source>
</evidence>
<accession>A0ABQ1J1N5</accession>
<dbReference type="Proteomes" id="UP000603352">
    <property type="component" value="Unassembled WGS sequence"/>
</dbReference>
<dbReference type="InterPro" id="IPR009057">
    <property type="entry name" value="Homeodomain-like_sf"/>
</dbReference>
<evidence type="ECO:0000313" key="2">
    <source>
        <dbReference type="Proteomes" id="UP000603352"/>
    </source>
</evidence>
<sequence length="68" mass="7133">MPTAARTGPARQEARRLGTIASLMAATLDLLVERGYGGLTMAGVAGRADRAGTGLRIPADDPRLSHRF</sequence>
<dbReference type="SUPFAM" id="SSF46689">
    <property type="entry name" value="Homeodomain-like"/>
    <property type="match status" value="1"/>
</dbReference>
<dbReference type="Gene3D" id="1.10.357.10">
    <property type="entry name" value="Tetracycline Repressor, domain 2"/>
    <property type="match status" value="1"/>
</dbReference>
<name>A0ABQ1J1N5_9PROT</name>
<reference evidence="2" key="1">
    <citation type="journal article" date="2019" name="Int. J. Syst. Evol. Microbiol.">
        <title>The Global Catalogue of Microorganisms (GCM) 10K type strain sequencing project: providing services to taxonomists for standard genome sequencing and annotation.</title>
        <authorList>
            <consortium name="The Broad Institute Genomics Platform"/>
            <consortium name="The Broad Institute Genome Sequencing Center for Infectious Disease"/>
            <person name="Wu L."/>
            <person name="Ma J."/>
        </authorList>
    </citation>
    <scope>NUCLEOTIDE SEQUENCE [LARGE SCALE GENOMIC DNA]</scope>
    <source>
        <strain evidence="2">CGMCC 1.10188</strain>
    </source>
</reference>
<keyword evidence="2" id="KW-1185">Reference proteome</keyword>
<comment type="caution">
    <text evidence="1">The sequence shown here is derived from an EMBL/GenBank/DDBJ whole genome shotgun (WGS) entry which is preliminary data.</text>
</comment>
<evidence type="ECO:0000313" key="1">
    <source>
        <dbReference type="EMBL" id="GGB57928.1"/>
    </source>
</evidence>
<organism evidence="1 2">
    <name type="scientific">Tistrella bauzanensis</name>
    <dbReference type="NCBI Taxonomy" id="657419"/>
    <lineage>
        <taxon>Bacteria</taxon>
        <taxon>Pseudomonadati</taxon>
        <taxon>Pseudomonadota</taxon>
        <taxon>Alphaproteobacteria</taxon>
        <taxon>Geminicoccales</taxon>
        <taxon>Geminicoccaceae</taxon>
        <taxon>Tistrella</taxon>
    </lineage>
</organism>
<protein>
    <recommendedName>
        <fullName evidence="3">HTH tetR-type domain-containing protein</fullName>
    </recommendedName>
</protein>